<dbReference type="GO" id="GO:0016887">
    <property type="term" value="F:ATP hydrolysis activity"/>
    <property type="evidence" value="ECO:0007669"/>
    <property type="project" value="InterPro"/>
</dbReference>
<name>A0A0B2ABN5_9MICO</name>
<dbReference type="CDD" id="cd03257">
    <property type="entry name" value="ABC_NikE_OppD_transporters"/>
    <property type="match status" value="1"/>
</dbReference>
<keyword evidence="4 6" id="KW-0067">ATP-binding</keyword>
<evidence type="ECO:0000313" key="7">
    <source>
        <dbReference type="Proteomes" id="UP000031030"/>
    </source>
</evidence>
<keyword evidence="2" id="KW-0813">Transport</keyword>
<evidence type="ECO:0000313" key="6">
    <source>
        <dbReference type="EMBL" id="KHK99046.1"/>
    </source>
</evidence>
<dbReference type="SUPFAM" id="SSF52540">
    <property type="entry name" value="P-loop containing nucleoside triphosphate hydrolases"/>
    <property type="match status" value="1"/>
</dbReference>
<dbReference type="Proteomes" id="UP000031030">
    <property type="component" value="Unassembled WGS sequence"/>
</dbReference>
<dbReference type="PROSITE" id="PS00211">
    <property type="entry name" value="ABC_TRANSPORTER_1"/>
    <property type="match status" value="1"/>
</dbReference>
<comment type="caution">
    <text evidence="6">The sequence shown here is derived from an EMBL/GenBank/DDBJ whole genome shotgun (WGS) entry which is preliminary data.</text>
</comment>
<protein>
    <submittedName>
        <fullName evidence="6">ABC transporter ATP-binding protein</fullName>
    </submittedName>
</protein>
<dbReference type="InterPro" id="IPR003439">
    <property type="entry name" value="ABC_transporter-like_ATP-bd"/>
</dbReference>
<dbReference type="PANTHER" id="PTHR43776:SF7">
    <property type="entry name" value="D,D-DIPEPTIDE TRANSPORT ATP-BINDING PROTEIN DDPF-RELATED"/>
    <property type="match status" value="1"/>
</dbReference>
<dbReference type="STRING" id="1348253.LK09_07940"/>
<dbReference type="InterPro" id="IPR050319">
    <property type="entry name" value="ABC_transp_ATP-bind"/>
</dbReference>
<evidence type="ECO:0000259" key="5">
    <source>
        <dbReference type="PROSITE" id="PS50893"/>
    </source>
</evidence>
<feature type="domain" description="ABC transporter" evidence="5">
    <location>
        <begin position="1"/>
        <end position="239"/>
    </location>
</feature>
<proteinExistence type="inferred from homology"/>
<gene>
    <name evidence="6" type="ORF">LK09_07940</name>
</gene>
<dbReference type="InterPro" id="IPR003593">
    <property type="entry name" value="AAA+_ATPase"/>
</dbReference>
<dbReference type="PROSITE" id="PS50893">
    <property type="entry name" value="ABC_TRANSPORTER_2"/>
    <property type="match status" value="1"/>
</dbReference>
<dbReference type="Pfam" id="PF00005">
    <property type="entry name" value="ABC_tran"/>
    <property type="match status" value="1"/>
</dbReference>
<sequence length="255" mass="27736">MRHGRGRREHVAVQGATFAVSKGGSLGIVGESGSGKTTLARIIVGLETATSGSIEVCGNDRTTASRSATERRQWARRVQMVFQDPYTSLDRRQTGTACIREVLAMHYRLDRAQRDSRIAELGDQVGLTPALLERTPSDLSGGQRQRLAIARALAVEPEVLVLDESVSALDVSVQAQVLNCLADIRQSLGMTFVFVSHDLGVIRQIADDVIVMKAGVIVERGSCADVLDRPEHEYTRLLKASVPRPGWRPSPPRSA</sequence>
<dbReference type="Gene3D" id="3.40.50.300">
    <property type="entry name" value="P-loop containing nucleotide triphosphate hydrolases"/>
    <property type="match status" value="1"/>
</dbReference>
<evidence type="ECO:0000256" key="3">
    <source>
        <dbReference type="ARBA" id="ARBA00022741"/>
    </source>
</evidence>
<accession>A0A0B2ABN5</accession>
<dbReference type="InterPro" id="IPR017871">
    <property type="entry name" value="ABC_transporter-like_CS"/>
</dbReference>
<dbReference type="GO" id="GO:0005524">
    <property type="term" value="F:ATP binding"/>
    <property type="evidence" value="ECO:0007669"/>
    <property type="project" value="UniProtKB-KW"/>
</dbReference>
<dbReference type="GO" id="GO:0055085">
    <property type="term" value="P:transmembrane transport"/>
    <property type="evidence" value="ECO:0007669"/>
    <property type="project" value="UniProtKB-ARBA"/>
</dbReference>
<reference evidence="6 7" key="1">
    <citation type="submission" date="2014-11" db="EMBL/GenBank/DDBJ databases">
        <title>Genome sequence of Microbacterium mangrovi MUSC 115(T).</title>
        <authorList>
            <person name="Lee L.-H."/>
        </authorList>
    </citation>
    <scope>NUCLEOTIDE SEQUENCE [LARGE SCALE GENOMIC DNA]</scope>
    <source>
        <strain evidence="6 7">MUSC 115</strain>
    </source>
</reference>
<dbReference type="AlphaFoldDB" id="A0A0B2ABN5"/>
<comment type="similarity">
    <text evidence="1">Belongs to the ABC transporter superfamily.</text>
</comment>
<organism evidence="6 7">
    <name type="scientific">Microbacterium mangrovi</name>
    <dbReference type="NCBI Taxonomy" id="1348253"/>
    <lineage>
        <taxon>Bacteria</taxon>
        <taxon>Bacillati</taxon>
        <taxon>Actinomycetota</taxon>
        <taxon>Actinomycetes</taxon>
        <taxon>Micrococcales</taxon>
        <taxon>Microbacteriaceae</taxon>
        <taxon>Microbacterium</taxon>
    </lineage>
</organism>
<keyword evidence="3" id="KW-0547">Nucleotide-binding</keyword>
<dbReference type="PANTHER" id="PTHR43776">
    <property type="entry name" value="TRANSPORT ATP-BINDING PROTEIN"/>
    <property type="match status" value="1"/>
</dbReference>
<dbReference type="SMART" id="SM00382">
    <property type="entry name" value="AAA"/>
    <property type="match status" value="1"/>
</dbReference>
<dbReference type="EMBL" id="JTDK01000006">
    <property type="protein sequence ID" value="KHK99046.1"/>
    <property type="molecule type" value="Genomic_DNA"/>
</dbReference>
<evidence type="ECO:0000256" key="2">
    <source>
        <dbReference type="ARBA" id="ARBA00022448"/>
    </source>
</evidence>
<dbReference type="InterPro" id="IPR027417">
    <property type="entry name" value="P-loop_NTPase"/>
</dbReference>
<keyword evidence="7" id="KW-1185">Reference proteome</keyword>
<evidence type="ECO:0000256" key="1">
    <source>
        <dbReference type="ARBA" id="ARBA00005417"/>
    </source>
</evidence>
<evidence type="ECO:0000256" key="4">
    <source>
        <dbReference type="ARBA" id="ARBA00022840"/>
    </source>
</evidence>